<evidence type="ECO:0000313" key="3">
    <source>
        <dbReference type="Proteomes" id="UP001054945"/>
    </source>
</evidence>
<proteinExistence type="predicted"/>
<keyword evidence="3" id="KW-1185">Reference proteome</keyword>
<gene>
    <name evidence="2" type="ORF">CEXT_570741</name>
</gene>
<reference evidence="2 3" key="1">
    <citation type="submission" date="2021-06" db="EMBL/GenBank/DDBJ databases">
        <title>Caerostris extrusa draft genome.</title>
        <authorList>
            <person name="Kono N."/>
            <person name="Arakawa K."/>
        </authorList>
    </citation>
    <scope>NUCLEOTIDE SEQUENCE [LARGE SCALE GENOMIC DNA]</scope>
</reference>
<name>A0AAV4Y1V4_CAEEX</name>
<dbReference type="AlphaFoldDB" id="A0AAV4Y1V4"/>
<evidence type="ECO:0000256" key="1">
    <source>
        <dbReference type="SAM" id="MobiDB-lite"/>
    </source>
</evidence>
<protein>
    <submittedName>
        <fullName evidence="2">Uncharacterized protein</fullName>
    </submittedName>
</protein>
<accession>A0AAV4Y1V4</accession>
<sequence>MKRRPDKSRIAIRPSSSRKRPFGPLFARNVMSIPPSPPTLSAHDRLVSALLCRRSSTTFREKFLSVACSSFYRGYFFFLGGGEGERATRCHVRVRDETWWHHKEVGIGFENDFWSQ</sequence>
<comment type="caution">
    <text evidence="2">The sequence shown here is derived from an EMBL/GenBank/DDBJ whole genome shotgun (WGS) entry which is preliminary data.</text>
</comment>
<evidence type="ECO:0000313" key="2">
    <source>
        <dbReference type="EMBL" id="GIZ00130.1"/>
    </source>
</evidence>
<dbReference type="EMBL" id="BPLR01001123">
    <property type="protein sequence ID" value="GIZ00130.1"/>
    <property type="molecule type" value="Genomic_DNA"/>
</dbReference>
<dbReference type="Proteomes" id="UP001054945">
    <property type="component" value="Unassembled WGS sequence"/>
</dbReference>
<feature type="region of interest" description="Disordered" evidence="1">
    <location>
        <begin position="1"/>
        <end position="21"/>
    </location>
</feature>
<organism evidence="2 3">
    <name type="scientific">Caerostris extrusa</name>
    <name type="common">Bark spider</name>
    <name type="synonym">Caerostris bankana</name>
    <dbReference type="NCBI Taxonomy" id="172846"/>
    <lineage>
        <taxon>Eukaryota</taxon>
        <taxon>Metazoa</taxon>
        <taxon>Ecdysozoa</taxon>
        <taxon>Arthropoda</taxon>
        <taxon>Chelicerata</taxon>
        <taxon>Arachnida</taxon>
        <taxon>Araneae</taxon>
        <taxon>Araneomorphae</taxon>
        <taxon>Entelegynae</taxon>
        <taxon>Araneoidea</taxon>
        <taxon>Araneidae</taxon>
        <taxon>Caerostris</taxon>
    </lineage>
</organism>